<gene>
    <name evidence="3" type="ORF">ALC62_04034</name>
</gene>
<evidence type="ECO:0000313" key="4">
    <source>
        <dbReference type="Proteomes" id="UP000078542"/>
    </source>
</evidence>
<proteinExistence type="predicted"/>
<feature type="transmembrane region" description="Helical" evidence="2">
    <location>
        <begin position="20"/>
        <end position="43"/>
    </location>
</feature>
<dbReference type="Proteomes" id="UP000078542">
    <property type="component" value="Unassembled WGS sequence"/>
</dbReference>
<evidence type="ECO:0000256" key="2">
    <source>
        <dbReference type="SAM" id="Phobius"/>
    </source>
</evidence>
<feature type="region of interest" description="Disordered" evidence="1">
    <location>
        <begin position="219"/>
        <end position="240"/>
    </location>
</feature>
<reference evidence="3 4" key="1">
    <citation type="submission" date="2016-03" db="EMBL/GenBank/DDBJ databases">
        <title>Cyphomyrmex costatus WGS genome.</title>
        <authorList>
            <person name="Nygaard S."/>
            <person name="Hu H."/>
            <person name="Boomsma J."/>
            <person name="Zhang G."/>
        </authorList>
    </citation>
    <scope>NUCLEOTIDE SEQUENCE [LARGE SCALE GENOMIC DNA]</scope>
    <source>
        <strain evidence="3">MS0001</strain>
        <tissue evidence="3">Whole body</tissue>
    </source>
</reference>
<keyword evidence="2" id="KW-1133">Transmembrane helix</keyword>
<dbReference type="EMBL" id="KQ977185">
    <property type="protein sequence ID" value="KYN05046.1"/>
    <property type="molecule type" value="Genomic_DNA"/>
</dbReference>
<keyword evidence="2" id="KW-0812">Transmembrane</keyword>
<keyword evidence="4" id="KW-1185">Reference proteome</keyword>
<evidence type="ECO:0000313" key="3">
    <source>
        <dbReference type="EMBL" id="KYN05046.1"/>
    </source>
</evidence>
<name>A0A195CWI6_9HYME</name>
<sequence length="377" mass="41861">MGRVCRETGYMFGLTGSQVAILVGVVSGTTICIFIILCGAIVVHRRKKKAVKLAQQFEDSAERREFLKHLATLRGEANTFLAMLNDTRRQVRELYYSGSNGDGAVGIQAYRPVLRDLARILVLVNRRDDEIPLPPDDWQRLFSWAERLLRRYKRHSSPEVAQLVTFLQQPTTNPVQMTSLSAQPVTTSQPPLQPVYEPRSTPTNLTTFQANVPLATFQASDKSSISPASSSLGYTKDSSPLGSSLGQNSAFGIYSSEKFSPNGSTIGQTTPLVYGNNLKRTGSRTTSDCQELQTISAFNRSYNGTLPLETNIRALHDECGVNDGLDRDLNPQWKFQSSPVEAANYTILSEWSPAHDYLIDDFTILGFRPQDEITTEL</sequence>
<feature type="compositionally biased region" description="Low complexity" evidence="1">
    <location>
        <begin position="220"/>
        <end position="231"/>
    </location>
</feature>
<accession>A0A195CWI6</accession>
<keyword evidence="2" id="KW-0472">Membrane</keyword>
<organism evidence="3 4">
    <name type="scientific">Cyphomyrmex costatus</name>
    <dbReference type="NCBI Taxonomy" id="456900"/>
    <lineage>
        <taxon>Eukaryota</taxon>
        <taxon>Metazoa</taxon>
        <taxon>Ecdysozoa</taxon>
        <taxon>Arthropoda</taxon>
        <taxon>Hexapoda</taxon>
        <taxon>Insecta</taxon>
        <taxon>Pterygota</taxon>
        <taxon>Neoptera</taxon>
        <taxon>Endopterygota</taxon>
        <taxon>Hymenoptera</taxon>
        <taxon>Apocrita</taxon>
        <taxon>Aculeata</taxon>
        <taxon>Formicoidea</taxon>
        <taxon>Formicidae</taxon>
        <taxon>Myrmicinae</taxon>
        <taxon>Cyphomyrmex</taxon>
    </lineage>
</organism>
<dbReference type="STRING" id="456900.A0A195CWI6"/>
<evidence type="ECO:0000256" key="1">
    <source>
        <dbReference type="SAM" id="MobiDB-lite"/>
    </source>
</evidence>
<dbReference type="AlphaFoldDB" id="A0A195CWI6"/>
<protein>
    <submittedName>
        <fullName evidence="3">Uncharacterized protein</fullName>
    </submittedName>
</protein>